<protein>
    <submittedName>
        <fullName evidence="2">Uncharacterized protein</fullName>
    </submittedName>
</protein>
<proteinExistence type="predicted"/>
<organism evidence="2 3">
    <name type="scientific">Slackia equolifaciens</name>
    <dbReference type="NCBI Taxonomy" id="498718"/>
    <lineage>
        <taxon>Bacteria</taxon>
        <taxon>Bacillati</taxon>
        <taxon>Actinomycetota</taxon>
        <taxon>Coriobacteriia</taxon>
        <taxon>Eggerthellales</taxon>
        <taxon>Eggerthellaceae</taxon>
        <taxon>Slackia</taxon>
    </lineage>
</organism>
<dbReference type="Proteomes" id="UP000786989">
    <property type="component" value="Unassembled WGS sequence"/>
</dbReference>
<evidence type="ECO:0000256" key="1">
    <source>
        <dbReference type="SAM" id="MobiDB-lite"/>
    </source>
</evidence>
<reference evidence="2" key="2">
    <citation type="submission" date="2021-09" db="EMBL/GenBank/DDBJ databases">
        <authorList>
            <person name="Gilroy R."/>
        </authorList>
    </citation>
    <scope>NUCLEOTIDE SEQUENCE</scope>
    <source>
        <strain evidence="2">ChiGjej6B6-11269</strain>
    </source>
</reference>
<feature type="region of interest" description="Disordered" evidence="1">
    <location>
        <begin position="92"/>
        <end position="111"/>
    </location>
</feature>
<dbReference type="AlphaFoldDB" id="A0A9D3A1X6"/>
<reference evidence="2" key="1">
    <citation type="journal article" date="2021" name="PeerJ">
        <title>Extensive microbial diversity within the chicken gut microbiome revealed by metagenomics and culture.</title>
        <authorList>
            <person name="Gilroy R."/>
            <person name="Ravi A."/>
            <person name="Getino M."/>
            <person name="Pursley I."/>
            <person name="Horton D.L."/>
            <person name="Alikhan N.F."/>
            <person name="Baker D."/>
            <person name="Gharbi K."/>
            <person name="Hall N."/>
            <person name="Watson M."/>
            <person name="Adriaenssens E.M."/>
            <person name="Foster-Nyarko E."/>
            <person name="Jarju S."/>
            <person name="Secka A."/>
            <person name="Antonio M."/>
            <person name="Oren A."/>
            <person name="Chaudhuri R.R."/>
            <person name="La Ragione R."/>
            <person name="Hildebrand F."/>
            <person name="Pallen M.J."/>
        </authorList>
    </citation>
    <scope>NUCLEOTIDE SEQUENCE</scope>
    <source>
        <strain evidence="2">ChiGjej6B6-11269</strain>
    </source>
</reference>
<sequence>MMTPFSLPDNETAEPRLASLSGGLFDSQIVSYIAPHAYDARFLHGFGTLRAANGQILRKVKFGVDNCHMVKNASNGRVERLFSAGWSKTARMGGEQVRRDPSSPRNKAQKAKNRTLIQISEHFRMSVPPLHRNRTISATSRTVESPIWVVFDHSIVQERMNRPDKTILTTRNSALPARPTNAIPALF</sequence>
<dbReference type="EMBL" id="DYWI01000173">
    <property type="protein sequence ID" value="HJF66213.1"/>
    <property type="molecule type" value="Genomic_DNA"/>
</dbReference>
<evidence type="ECO:0000313" key="3">
    <source>
        <dbReference type="Proteomes" id="UP000786989"/>
    </source>
</evidence>
<comment type="caution">
    <text evidence="2">The sequence shown here is derived from an EMBL/GenBank/DDBJ whole genome shotgun (WGS) entry which is preliminary data.</text>
</comment>
<evidence type="ECO:0000313" key="2">
    <source>
        <dbReference type="EMBL" id="HJF66213.1"/>
    </source>
</evidence>
<accession>A0A9D3A1X6</accession>
<name>A0A9D3A1X6_9ACTN</name>
<gene>
    <name evidence="2" type="ORF">K8U77_08905</name>
</gene>